<dbReference type="EMBL" id="BARU01040650">
    <property type="protein sequence ID" value="GAH79914.1"/>
    <property type="molecule type" value="Genomic_DNA"/>
</dbReference>
<accession>X1JNR8</accession>
<name>X1JNR8_9ZZZZ</name>
<evidence type="ECO:0000313" key="2">
    <source>
        <dbReference type="EMBL" id="GAH79914.1"/>
    </source>
</evidence>
<reference evidence="2" key="1">
    <citation type="journal article" date="2014" name="Front. Microbiol.">
        <title>High frequency of phylogenetically diverse reductive dehalogenase-homologous genes in deep subseafloor sedimentary metagenomes.</title>
        <authorList>
            <person name="Kawai M."/>
            <person name="Futagami T."/>
            <person name="Toyoda A."/>
            <person name="Takaki Y."/>
            <person name="Nishi S."/>
            <person name="Hori S."/>
            <person name="Arai W."/>
            <person name="Tsubouchi T."/>
            <person name="Morono Y."/>
            <person name="Uchiyama I."/>
            <person name="Ito T."/>
            <person name="Fujiyama A."/>
            <person name="Inagaki F."/>
            <person name="Takami H."/>
        </authorList>
    </citation>
    <scope>NUCLEOTIDE SEQUENCE</scope>
    <source>
        <strain evidence="2">Expedition CK06-06</strain>
    </source>
</reference>
<keyword evidence="1" id="KW-1133">Transmembrane helix</keyword>
<dbReference type="AlphaFoldDB" id="X1JNR8"/>
<feature type="transmembrane region" description="Helical" evidence="1">
    <location>
        <begin position="7"/>
        <end position="26"/>
    </location>
</feature>
<keyword evidence="1" id="KW-0472">Membrane</keyword>
<evidence type="ECO:0000256" key="1">
    <source>
        <dbReference type="SAM" id="Phobius"/>
    </source>
</evidence>
<keyword evidence="1" id="KW-0812">Transmembrane</keyword>
<sequence length="140" mass="15240">WTFIKHNPGIIIGAVLAAAILIWTYGCQTRVVSIVNNPQLVTRPELQIEVEHFLAQKKLEVDTFISQAELKFEDLDRQDELRNALFGMALTFMQGGQINPAAVALVIGSILGLGATVDNIRKRTVIATLKGQNAGSVPTS</sequence>
<comment type="caution">
    <text evidence="2">The sequence shown here is derived from an EMBL/GenBank/DDBJ whole genome shotgun (WGS) entry which is preliminary data.</text>
</comment>
<feature type="non-terminal residue" evidence="2">
    <location>
        <position position="1"/>
    </location>
</feature>
<organism evidence="2">
    <name type="scientific">marine sediment metagenome</name>
    <dbReference type="NCBI Taxonomy" id="412755"/>
    <lineage>
        <taxon>unclassified sequences</taxon>
        <taxon>metagenomes</taxon>
        <taxon>ecological metagenomes</taxon>
    </lineage>
</organism>
<proteinExistence type="predicted"/>
<gene>
    <name evidence="2" type="ORF">S03H2_62813</name>
</gene>
<protein>
    <submittedName>
        <fullName evidence="2">Uncharacterized protein</fullName>
    </submittedName>
</protein>